<evidence type="ECO:0000313" key="2">
    <source>
        <dbReference type="Proteomes" id="UP000683925"/>
    </source>
</evidence>
<gene>
    <name evidence="1" type="ORF">POCTA_138.1.T1340166</name>
</gene>
<accession>A0A8S1XW07</accession>
<protein>
    <submittedName>
        <fullName evidence="1">Uncharacterized protein</fullName>
    </submittedName>
</protein>
<organism evidence="1 2">
    <name type="scientific">Paramecium octaurelia</name>
    <dbReference type="NCBI Taxonomy" id="43137"/>
    <lineage>
        <taxon>Eukaryota</taxon>
        <taxon>Sar</taxon>
        <taxon>Alveolata</taxon>
        <taxon>Ciliophora</taxon>
        <taxon>Intramacronucleata</taxon>
        <taxon>Oligohymenophorea</taxon>
        <taxon>Peniculida</taxon>
        <taxon>Parameciidae</taxon>
        <taxon>Paramecium</taxon>
    </lineage>
</organism>
<evidence type="ECO:0000313" key="1">
    <source>
        <dbReference type="EMBL" id="CAD8205157.1"/>
    </source>
</evidence>
<dbReference type="EMBL" id="CAJJDP010000135">
    <property type="protein sequence ID" value="CAD8205157.1"/>
    <property type="molecule type" value="Genomic_DNA"/>
</dbReference>
<name>A0A8S1XW07_PAROT</name>
<sequence length="49" mass="5777">MARTSFPSQDKEQDEEKNLEGMIKGWLTAIYMTRPDNKKEVSLWDICKN</sequence>
<dbReference type="AlphaFoldDB" id="A0A8S1XW07"/>
<keyword evidence="2" id="KW-1185">Reference proteome</keyword>
<reference evidence="1" key="1">
    <citation type="submission" date="2021-01" db="EMBL/GenBank/DDBJ databases">
        <authorList>
            <consortium name="Genoscope - CEA"/>
            <person name="William W."/>
        </authorList>
    </citation>
    <scope>NUCLEOTIDE SEQUENCE</scope>
</reference>
<proteinExistence type="predicted"/>
<comment type="caution">
    <text evidence="1">The sequence shown here is derived from an EMBL/GenBank/DDBJ whole genome shotgun (WGS) entry which is preliminary data.</text>
</comment>
<dbReference type="Proteomes" id="UP000683925">
    <property type="component" value="Unassembled WGS sequence"/>
</dbReference>